<dbReference type="EMBL" id="VWNA01000001">
    <property type="protein sequence ID" value="MQT12813.1"/>
    <property type="molecule type" value="Genomic_DNA"/>
</dbReference>
<protein>
    <submittedName>
        <fullName evidence="4">RNA-binding S4 domain-containing protein</fullName>
    </submittedName>
</protein>
<keyword evidence="1" id="KW-0694">RNA-binding</keyword>
<proteinExistence type="predicted"/>
<dbReference type="Pfam" id="PF01479">
    <property type="entry name" value="S4"/>
    <property type="match status" value="1"/>
</dbReference>
<dbReference type="CDD" id="cd00165">
    <property type="entry name" value="S4"/>
    <property type="match status" value="1"/>
</dbReference>
<keyword evidence="5" id="KW-1185">Reference proteome</keyword>
<sequence length="108" mass="11813">MEAGRQRLDKWLWHARLARTRSAAQTLVESGHVRVNREKIVQTSRAVRIGDVITVAVGGRVRVLRIVGFAERRGPPASVSALYDDLAPPPAGERSETADDEDDDRGAG</sequence>
<evidence type="ECO:0000313" key="5">
    <source>
        <dbReference type="Proteomes" id="UP000332515"/>
    </source>
</evidence>
<feature type="compositionally biased region" description="Acidic residues" evidence="2">
    <location>
        <begin position="98"/>
        <end position="108"/>
    </location>
</feature>
<organism evidence="4 5">
    <name type="scientific">Segnochrobactrum spirostomi</name>
    <dbReference type="NCBI Taxonomy" id="2608987"/>
    <lineage>
        <taxon>Bacteria</taxon>
        <taxon>Pseudomonadati</taxon>
        <taxon>Pseudomonadota</taxon>
        <taxon>Alphaproteobacteria</taxon>
        <taxon>Hyphomicrobiales</taxon>
        <taxon>Segnochrobactraceae</taxon>
        <taxon>Segnochrobactrum</taxon>
    </lineage>
</organism>
<dbReference type="Gene3D" id="3.10.290.10">
    <property type="entry name" value="RNA-binding S4 domain"/>
    <property type="match status" value="1"/>
</dbReference>
<dbReference type="SMART" id="SM00363">
    <property type="entry name" value="S4"/>
    <property type="match status" value="1"/>
</dbReference>
<feature type="domain" description="RNA-binding S4" evidence="3">
    <location>
        <begin position="6"/>
        <end position="72"/>
    </location>
</feature>
<accession>A0A6A7Y1J2</accession>
<name>A0A6A7Y1J2_9HYPH</name>
<evidence type="ECO:0000259" key="3">
    <source>
        <dbReference type="SMART" id="SM00363"/>
    </source>
</evidence>
<dbReference type="SUPFAM" id="SSF55174">
    <property type="entry name" value="Alpha-L RNA-binding motif"/>
    <property type="match status" value="1"/>
</dbReference>
<evidence type="ECO:0000256" key="1">
    <source>
        <dbReference type="PROSITE-ProRule" id="PRU00182"/>
    </source>
</evidence>
<dbReference type="Proteomes" id="UP000332515">
    <property type="component" value="Unassembled WGS sequence"/>
</dbReference>
<dbReference type="PROSITE" id="PS50889">
    <property type="entry name" value="S4"/>
    <property type="match status" value="1"/>
</dbReference>
<comment type="caution">
    <text evidence="4">The sequence shown here is derived from an EMBL/GenBank/DDBJ whole genome shotgun (WGS) entry which is preliminary data.</text>
</comment>
<dbReference type="InterPro" id="IPR036986">
    <property type="entry name" value="S4_RNA-bd_sf"/>
</dbReference>
<dbReference type="RefSeq" id="WP_153480038.1">
    <property type="nucleotide sequence ID" value="NZ_VWNA01000001.1"/>
</dbReference>
<evidence type="ECO:0000313" key="4">
    <source>
        <dbReference type="EMBL" id="MQT12813.1"/>
    </source>
</evidence>
<reference evidence="4 5" key="1">
    <citation type="submission" date="2019-09" db="EMBL/GenBank/DDBJ databases">
        <title>Segnochrobactrum spirostomi gen. nov., sp. nov., isolated from the ciliate Spirostomum cf. yagiui and description of a novel family, Segnochrobactraceae fam. nov. within the order Rhizobiales of the class Alphaproteobacteria.</title>
        <authorList>
            <person name="Akter S."/>
            <person name="Shazib S.U.A."/>
            <person name="Shin M.K."/>
        </authorList>
    </citation>
    <scope>NUCLEOTIDE SEQUENCE [LARGE SCALE GENOMIC DNA]</scope>
    <source>
        <strain evidence="4 5">Sp-1</strain>
    </source>
</reference>
<gene>
    <name evidence="4" type="ORF">F0357_09170</name>
</gene>
<feature type="region of interest" description="Disordered" evidence="2">
    <location>
        <begin position="76"/>
        <end position="108"/>
    </location>
</feature>
<dbReference type="GO" id="GO:0003723">
    <property type="term" value="F:RNA binding"/>
    <property type="evidence" value="ECO:0007669"/>
    <property type="project" value="UniProtKB-KW"/>
</dbReference>
<dbReference type="InterPro" id="IPR002942">
    <property type="entry name" value="S4_RNA-bd"/>
</dbReference>
<dbReference type="AlphaFoldDB" id="A0A6A7Y1J2"/>
<evidence type="ECO:0000256" key="2">
    <source>
        <dbReference type="SAM" id="MobiDB-lite"/>
    </source>
</evidence>